<name>A0A7R8X745_9CRUS</name>
<evidence type="ECO:0000313" key="11">
    <source>
        <dbReference type="EMBL" id="CAD7244102.1"/>
    </source>
</evidence>
<sequence length="294" mass="33483">MPKIESVVRTPRGKEITKETKKKSKFKCFFKRKSAVGDSSQNQNVCKSKKQEALPTIEESCLILYASYEIRQGKVEVTCPDTGCEDGGSLFITELQELVPEEVWNLRERLKLFREIEEDPTRCWCPKPTCEGVCSSQDEVPLKVKQKITCPECQLNFCSKCLSDWHPNPDCQEAPPPHSFAIPADLKNVIKRCPFCNIFIERDAGCAQMFCKRCHHMFCWHCLTILDYDYLLRHYTSGPCKGKLGHSRISVLFYRIQFIGIVLGFGLVAILASPLLIVMAPCVCMYGAVCHNRK</sequence>
<dbReference type="EMBL" id="CAJPEV010000562">
    <property type="protein sequence ID" value="CAG0886481.1"/>
    <property type="molecule type" value="Genomic_DNA"/>
</dbReference>
<evidence type="ECO:0000256" key="5">
    <source>
        <dbReference type="ARBA" id="ARBA00022737"/>
    </source>
</evidence>
<dbReference type="Gene3D" id="1.20.120.1750">
    <property type="match status" value="1"/>
</dbReference>
<keyword evidence="9" id="KW-1133">Transmembrane helix</keyword>
<keyword evidence="9" id="KW-0472">Membrane</keyword>
<reference evidence="11" key="1">
    <citation type="submission" date="2020-11" db="EMBL/GenBank/DDBJ databases">
        <authorList>
            <person name="Tran Van P."/>
        </authorList>
    </citation>
    <scope>NUCLEOTIDE SEQUENCE</scope>
</reference>
<evidence type="ECO:0000256" key="1">
    <source>
        <dbReference type="ARBA" id="ARBA00001798"/>
    </source>
</evidence>
<keyword evidence="6" id="KW-0863">Zinc-finger</keyword>
<evidence type="ECO:0000256" key="3">
    <source>
        <dbReference type="ARBA" id="ARBA00022679"/>
    </source>
</evidence>
<keyword evidence="3" id="KW-0808">Transferase</keyword>
<dbReference type="GO" id="GO:0008270">
    <property type="term" value="F:zinc ion binding"/>
    <property type="evidence" value="ECO:0007669"/>
    <property type="project" value="UniProtKB-KW"/>
</dbReference>
<dbReference type="PROSITE" id="PS00518">
    <property type="entry name" value="ZF_RING_1"/>
    <property type="match status" value="1"/>
</dbReference>
<gene>
    <name evidence="11" type="ORF">DSTB1V02_LOCUS4004</name>
</gene>
<dbReference type="Pfam" id="PF01485">
    <property type="entry name" value="IBR"/>
    <property type="match status" value="1"/>
</dbReference>
<dbReference type="Pfam" id="PF22191">
    <property type="entry name" value="IBR_1"/>
    <property type="match status" value="1"/>
</dbReference>
<evidence type="ECO:0000256" key="9">
    <source>
        <dbReference type="SAM" id="Phobius"/>
    </source>
</evidence>
<dbReference type="EC" id="2.3.2.31" evidence="2"/>
<keyword evidence="9" id="KW-0812">Transmembrane</keyword>
<evidence type="ECO:0000256" key="7">
    <source>
        <dbReference type="ARBA" id="ARBA00022786"/>
    </source>
</evidence>
<accession>A0A7R8X745</accession>
<keyword evidence="8" id="KW-0862">Zinc</keyword>
<dbReference type="OrthoDB" id="10009520at2759"/>
<evidence type="ECO:0000256" key="8">
    <source>
        <dbReference type="ARBA" id="ARBA00022833"/>
    </source>
</evidence>
<evidence type="ECO:0000256" key="6">
    <source>
        <dbReference type="ARBA" id="ARBA00022771"/>
    </source>
</evidence>
<proteinExistence type="predicted"/>
<keyword evidence="12" id="KW-1185">Reference proteome</keyword>
<dbReference type="GO" id="GO:0016567">
    <property type="term" value="P:protein ubiquitination"/>
    <property type="evidence" value="ECO:0007669"/>
    <property type="project" value="InterPro"/>
</dbReference>
<keyword evidence="7" id="KW-0833">Ubl conjugation pathway</keyword>
<evidence type="ECO:0000256" key="2">
    <source>
        <dbReference type="ARBA" id="ARBA00012251"/>
    </source>
</evidence>
<dbReference type="PANTHER" id="PTHR11685">
    <property type="entry name" value="RBR FAMILY RING FINGER AND IBR DOMAIN-CONTAINING"/>
    <property type="match status" value="1"/>
</dbReference>
<evidence type="ECO:0000259" key="10">
    <source>
        <dbReference type="PROSITE" id="PS51873"/>
    </source>
</evidence>
<dbReference type="PROSITE" id="PS51873">
    <property type="entry name" value="TRIAD"/>
    <property type="match status" value="1"/>
</dbReference>
<dbReference type="Gene3D" id="3.30.40.10">
    <property type="entry name" value="Zinc/RING finger domain, C3HC4 (zinc finger)"/>
    <property type="match status" value="1"/>
</dbReference>
<dbReference type="InterPro" id="IPR031127">
    <property type="entry name" value="E3_UB_ligase_RBR"/>
</dbReference>
<keyword evidence="4" id="KW-0479">Metal-binding</keyword>
<dbReference type="SMART" id="SM00647">
    <property type="entry name" value="IBR"/>
    <property type="match status" value="2"/>
</dbReference>
<keyword evidence="5" id="KW-0677">Repeat</keyword>
<dbReference type="InterPro" id="IPR002867">
    <property type="entry name" value="IBR_dom"/>
</dbReference>
<dbReference type="EMBL" id="LR900079">
    <property type="protein sequence ID" value="CAD7244102.1"/>
    <property type="molecule type" value="Genomic_DNA"/>
</dbReference>
<dbReference type="InterPro" id="IPR017907">
    <property type="entry name" value="Znf_RING_CS"/>
</dbReference>
<dbReference type="InterPro" id="IPR044066">
    <property type="entry name" value="TRIAD_supradom"/>
</dbReference>
<organism evidence="11">
    <name type="scientific">Darwinula stevensoni</name>
    <dbReference type="NCBI Taxonomy" id="69355"/>
    <lineage>
        <taxon>Eukaryota</taxon>
        <taxon>Metazoa</taxon>
        <taxon>Ecdysozoa</taxon>
        <taxon>Arthropoda</taxon>
        <taxon>Crustacea</taxon>
        <taxon>Oligostraca</taxon>
        <taxon>Ostracoda</taxon>
        <taxon>Podocopa</taxon>
        <taxon>Podocopida</taxon>
        <taxon>Darwinulocopina</taxon>
        <taxon>Darwinuloidea</taxon>
        <taxon>Darwinulidae</taxon>
        <taxon>Darwinula</taxon>
    </lineage>
</organism>
<comment type="catalytic activity">
    <reaction evidence="1">
        <text>[E2 ubiquitin-conjugating enzyme]-S-ubiquitinyl-L-cysteine + [acceptor protein]-L-lysine = [E2 ubiquitin-conjugating enzyme]-L-cysteine + [acceptor protein]-N(6)-ubiquitinyl-L-lysine.</text>
        <dbReference type="EC" id="2.3.2.31"/>
    </reaction>
</comment>
<dbReference type="GO" id="GO:0061630">
    <property type="term" value="F:ubiquitin protein ligase activity"/>
    <property type="evidence" value="ECO:0007669"/>
    <property type="project" value="UniProtKB-EC"/>
</dbReference>
<dbReference type="AlphaFoldDB" id="A0A7R8X745"/>
<dbReference type="SUPFAM" id="SSF57850">
    <property type="entry name" value="RING/U-box"/>
    <property type="match status" value="2"/>
</dbReference>
<evidence type="ECO:0000256" key="4">
    <source>
        <dbReference type="ARBA" id="ARBA00022723"/>
    </source>
</evidence>
<feature type="domain" description="RING-type" evidence="10">
    <location>
        <begin position="27"/>
        <end position="244"/>
    </location>
</feature>
<feature type="transmembrane region" description="Helical" evidence="9">
    <location>
        <begin position="258"/>
        <end position="289"/>
    </location>
</feature>
<evidence type="ECO:0000313" key="12">
    <source>
        <dbReference type="Proteomes" id="UP000677054"/>
    </source>
</evidence>
<dbReference type="InterPro" id="IPR013083">
    <property type="entry name" value="Znf_RING/FYVE/PHD"/>
</dbReference>
<dbReference type="Proteomes" id="UP000677054">
    <property type="component" value="Unassembled WGS sequence"/>
</dbReference>
<protein>
    <recommendedName>
        <fullName evidence="2">RBR-type E3 ubiquitin transferase</fullName>
        <ecNumber evidence="2">2.3.2.31</ecNumber>
    </recommendedName>
</protein>